<protein>
    <submittedName>
        <fullName evidence="2">Uncharacterized protein</fullName>
    </submittedName>
</protein>
<keyword evidence="1" id="KW-1133">Transmembrane helix</keyword>
<sequence length="127" mass="15040">MFAFITILFITSIIMWGFFKFMYPKPPKYSYPQEGDVISPRLCDECGYPLAQYRGVIEPIIEQPSAQKLTADTANAKNLRQQRQMAVKKGKDKDVIELDALISQWEQQWFFCNYEHQAQFHQRHQHH</sequence>
<evidence type="ECO:0000313" key="3">
    <source>
        <dbReference type="Proteomes" id="UP000191094"/>
    </source>
</evidence>
<dbReference type="Proteomes" id="UP000191094">
    <property type="component" value="Unassembled WGS sequence"/>
</dbReference>
<proteinExistence type="predicted"/>
<gene>
    <name evidence="2" type="ORF">B0682_08020</name>
</gene>
<evidence type="ECO:0000313" key="2">
    <source>
        <dbReference type="EMBL" id="OOS19873.1"/>
    </source>
</evidence>
<keyword evidence="3" id="KW-1185">Reference proteome</keyword>
<feature type="transmembrane region" description="Helical" evidence="1">
    <location>
        <begin position="6"/>
        <end position="23"/>
    </location>
</feature>
<keyword evidence="1" id="KW-0472">Membrane</keyword>
<name>A0A1T0CC29_9GAMM</name>
<keyword evidence="1" id="KW-0812">Transmembrane</keyword>
<dbReference type="AlphaFoldDB" id="A0A1T0CC29"/>
<evidence type="ECO:0000256" key="1">
    <source>
        <dbReference type="SAM" id="Phobius"/>
    </source>
</evidence>
<comment type="caution">
    <text evidence="2">The sequence shown here is derived from an EMBL/GenBank/DDBJ whole genome shotgun (WGS) entry which is preliminary data.</text>
</comment>
<dbReference type="RefSeq" id="WP_078308085.1">
    <property type="nucleotide sequence ID" value="NZ_CP147511.1"/>
</dbReference>
<accession>A0A1T0CC29</accession>
<dbReference type="OrthoDB" id="6647884at2"/>
<dbReference type="EMBL" id="MUYT01000012">
    <property type="protein sequence ID" value="OOS19873.1"/>
    <property type="molecule type" value="Genomic_DNA"/>
</dbReference>
<organism evidence="2 3">
    <name type="scientific">Lwoffella lincolnii</name>
    <dbReference type="NCBI Taxonomy" id="90241"/>
    <lineage>
        <taxon>Bacteria</taxon>
        <taxon>Pseudomonadati</taxon>
        <taxon>Pseudomonadota</taxon>
        <taxon>Gammaproteobacteria</taxon>
        <taxon>Moraxellales</taxon>
        <taxon>Moraxellaceae</taxon>
        <taxon>Lwoffella</taxon>
    </lineage>
</organism>
<reference evidence="2 3" key="1">
    <citation type="submission" date="2017-02" db="EMBL/GenBank/DDBJ databases">
        <title>Draft genome sequence of Moraxella lincolnii CCUG 9405T type strain.</title>
        <authorList>
            <person name="Salva-Serra F."/>
            <person name="Engstrom-Jakobsson H."/>
            <person name="Thorell K."/>
            <person name="Jaen-Luchoro D."/>
            <person name="Gonzales-Siles L."/>
            <person name="Karlsson R."/>
            <person name="Yazdan S."/>
            <person name="Boulund F."/>
            <person name="Johnning A."/>
            <person name="Engstrand L."/>
            <person name="Kristiansson E."/>
            <person name="Moore E."/>
        </authorList>
    </citation>
    <scope>NUCLEOTIDE SEQUENCE [LARGE SCALE GENOMIC DNA]</scope>
    <source>
        <strain evidence="2 3">CCUG 9405</strain>
    </source>
</reference>